<keyword evidence="7 8" id="KW-0472">Membrane</keyword>
<feature type="transmembrane region" description="Helical" evidence="8">
    <location>
        <begin position="199"/>
        <end position="217"/>
    </location>
</feature>
<feature type="transmembrane region" description="Helical" evidence="8">
    <location>
        <begin position="229"/>
        <end position="247"/>
    </location>
</feature>
<dbReference type="PANTHER" id="PTHR30269:SF37">
    <property type="entry name" value="MEMBRANE TRANSPORTER PROTEIN"/>
    <property type="match status" value="1"/>
</dbReference>
<comment type="subcellular location">
    <subcellularLocation>
        <location evidence="1 8">Cell membrane</location>
        <topology evidence="1 8">Multi-pass membrane protein</topology>
    </subcellularLocation>
</comment>
<dbReference type="GO" id="GO:0005886">
    <property type="term" value="C:plasma membrane"/>
    <property type="evidence" value="ECO:0007669"/>
    <property type="project" value="UniProtKB-SubCell"/>
</dbReference>
<evidence type="ECO:0000313" key="9">
    <source>
        <dbReference type="EMBL" id="MBN9643844.1"/>
    </source>
</evidence>
<name>A0A939DZT5_9CORY</name>
<dbReference type="PANTHER" id="PTHR30269">
    <property type="entry name" value="TRANSMEMBRANE PROTEIN YFCA"/>
    <property type="match status" value="1"/>
</dbReference>
<keyword evidence="5 8" id="KW-0812">Transmembrane</keyword>
<dbReference type="Proteomes" id="UP000664332">
    <property type="component" value="Unassembled WGS sequence"/>
</dbReference>
<sequence length="250" mass="25550">MSPSVMLLIVALTAATGAMIQRLSGMGFGLLSVPVLVVVLGPVDGVLVVNALAVINAALTTWTVRQFVDWAKFRIIAPALFVGAFPGVWLIRVLQPAPLQITVGVLLLVALAVVIGGARFFPPVEGKIPAVIGGLCGGFMNTIAAVAGPAITVYAQAARWPHATLAATLQPLFVVSGAVSFMLKILLGAGSVESVNPCLWPAAVAGMFIGIATGAVLSRYVPRQWARRVALVVAGSGGLAAVVRGVVSLG</sequence>
<dbReference type="EMBL" id="JAFLEQ010000008">
    <property type="protein sequence ID" value="MBN9643844.1"/>
    <property type="molecule type" value="Genomic_DNA"/>
</dbReference>
<feature type="transmembrane region" description="Helical" evidence="8">
    <location>
        <begin position="97"/>
        <end position="118"/>
    </location>
</feature>
<comment type="similarity">
    <text evidence="2 8">Belongs to the 4-toluene sulfonate uptake permease (TSUP) (TC 2.A.102) family.</text>
</comment>
<keyword evidence="4 8" id="KW-1003">Cell membrane</keyword>
<accession>A0A939DZT5</accession>
<evidence type="ECO:0000256" key="5">
    <source>
        <dbReference type="ARBA" id="ARBA00022692"/>
    </source>
</evidence>
<comment type="caution">
    <text evidence="9">The sequence shown here is derived from an EMBL/GenBank/DDBJ whole genome shotgun (WGS) entry which is preliminary data.</text>
</comment>
<feature type="transmembrane region" description="Helical" evidence="8">
    <location>
        <begin position="130"/>
        <end position="155"/>
    </location>
</feature>
<protein>
    <recommendedName>
        <fullName evidence="8">Probable membrane transporter protein</fullName>
    </recommendedName>
</protein>
<feature type="transmembrane region" description="Helical" evidence="8">
    <location>
        <begin position="33"/>
        <end position="59"/>
    </location>
</feature>
<proteinExistence type="inferred from homology"/>
<evidence type="ECO:0000256" key="7">
    <source>
        <dbReference type="ARBA" id="ARBA00023136"/>
    </source>
</evidence>
<evidence type="ECO:0000256" key="8">
    <source>
        <dbReference type="RuleBase" id="RU363041"/>
    </source>
</evidence>
<keyword evidence="6 8" id="KW-1133">Transmembrane helix</keyword>
<feature type="transmembrane region" description="Helical" evidence="8">
    <location>
        <begin position="71"/>
        <end position="91"/>
    </location>
</feature>
<dbReference type="Pfam" id="PF01925">
    <property type="entry name" value="TauE"/>
    <property type="match status" value="1"/>
</dbReference>
<evidence type="ECO:0000313" key="10">
    <source>
        <dbReference type="Proteomes" id="UP000664332"/>
    </source>
</evidence>
<organism evidence="9 10">
    <name type="scientific">Corynebacterium mendelii</name>
    <dbReference type="NCBI Taxonomy" id="2765362"/>
    <lineage>
        <taxon>Bacteria</taxon>
        <taxon>Bacillati</taxon>
        <taxon>Actinomycetota</taxon>
        <taxon>Actinomycetes</taxon>
        <taxon>Mycobacteriales</taxon>
        <taxon>Corynebacteriaceae</taxon>
        <taxon>Corynebacterium</taxon>
    </lineage>
</organism>
<reference evidence="9" key="1">
    <citation type="submission" date="2021-03" db="EMBL/GenBank/DDBJ databases">
        <authorList>
            <person name="Sun Q."/>
        </authorList>
    </citation>
    <scope>NUCLEOTIDE SEQUENCE</scope>
    <source>
        <strain evidence="9">CCM 8862</strain>
    </source>
</reference>
<dbReference type="AlphaFoldDB" id="A0A939DZT5"/>
<keyword evidence="10" id="KW-1185">Reference proteome</keyword>
<dbReference type="RefSeq" id="WP_207118567.1">
    <property type="nucleotide sequence ID" value="NZ_JAFLEQ010000008.1"/>
</dbReference>
<keyword evidence="3" id="KW-0813">Transport</keyword>
<feature type="transmembrane region" description="Helical" evidence="8">
    <location>
        <begin position="167"/>
        <end position="187"/>
    </location>
</feature>
<gene>
    <name evidence="9" type="ORF">JZY06_04295</name>
</gene>
<evidence type="ECO:0000256" key="2">
    <source>
        <dbReference type="ARBA" id="ARBA00009142"/>
    </source>
</evidence>
<dbReference type="InterPro" id="IPR052017">
    <property type="entry name" value="TSUP"/>
</dbReference>
<dbReference type="InterPro" id="IPR002781">
    <property type="entry name" value="TM_pro_TauE-like"/>
</dbReference>
<evidence type="ECO:0000256" key="6">
    <source>
        <dbReference type="ARBA" id="ARBA00022989"/>
    </source>
</evidence>
<evidence type="ECO:0000256" key="1">
    <source>
        <dbReference type="ARBA" id="ARBA00004651"/>
    </source>
</evidence>
<evidence type="ECO:0000256" key="3">
    <source>
        <dbReference type="ARBA" id="ARBA00022448"/>
    </source>
</evidence>
<evidence type="ECO:0000256" key="4">
    <source>
        <dbReference type="ARBA" id="ARBA00022475"/>
    </source>
</evidence>